<feature type="region of interest" description="Disordered" evidence="1">
    <location>
        <begin position="363"/>
        <end position="389"/>
    </location>
</feature>
<evidence type="ECO:0000256" key="1">
    <source>
        <dbReference type="SAM" id="MobiDB-lite"/>
    </source>
</evidence>
<proteinExistence type="predicted"/>
<accession>A0AAV1I8B1</accession>
<name>A0AAV1I8B1_9CHLO</name>
<keyword evidence="3" id="KW-1185">Reference proteome</keyword>
<feature type="compositionally biased region" description="Low complexity" evidence="1">
    <location>
        <begin position="332"/>
        <end position="348"/>
    </location>
</feature>
<dbReference type="AlphaFoldDB" id="A0AAV1I8B1"/>
<comment type="caution">
    <text evidence="2">The sequence shown here is derived from an EMBL/GenBank/DDBJ whole genome shotgun (WGS) entry which is preliminary data.</text>
</comment>
<feature type="region of interest" description="Disordered" evidence="1">
    <location>
        <begin position="405"/>
        <end position="427"/>
    </location>
</feature>
<dbReference type="EMBL" id="CAUYUE010000006">
    <property type="protein sequence ID" value="CAK0780987.1"/>
    <property type="molecule type" value="Genomic_DNA"/>
</dbReference>
<reference evidence="2 3" key="1">
    <citation type="submission" date="2023-10" db="EMBL/GenBank/DDBJ databases">
        <authorList>
            <person name="Maclean D."/>
            <person name="Macfadyen A."/>
        </authorList>
    </citation>
    <scope>NUCLEOTIDE SEQUENCE [LARGE SCALE GENOMIC DNA]</scope>
</reference>
<organism evidence="2 3">
    <name type="scientific">Coccomyxa viridis</name>
    <dbReference type="NCBI Taxonomy" id="1274662"/>
    <lineage>
        <taxon>Eukaryota</taxon>
        <taxon>Viridiplantae</taxon>
        <taxon>Chlorophyta</taxon>
        <taxon>core chlorophytes</taxon>
        <taxon>Trebouxiophyceae</taxon>
        <taxon>Trebouxiophyceae incertae sedis</taxon>
        <taxon>Coccomyxaceae</taxon>
        <taxon>Coccomyxa</taxon>
    </lineage>
</organism>
<protein>
    <submittedName>
        <fullName evidence="2">Uncharacterized protein</fullName>
    </submittedName>
</protein>
<sequence>MAVPPMLDEETWSCPICMSLLYKPTVCNLLHHFLLKAFPEQYEARAEETREIEMDEEVTSVEAVQSLDPKLSLADFLCAKPGCGQLLSDPVVLNCGCCVCAGCRPALGGSCPSCGAISVTSAFVCSKLKELVLQLFPNWDWKQAASRIAARQAVAGMTGDAERAKRAKVDGTSEQPGVSAAASVAQQSQDARSPSTEHKMKQVDITPNFLHVLQAANPELDMPQILGMMQMAFESEEPPIPHVHRGGPRPSYETHPMAPGNLAAAAMLAHGQMGEEDDMADTEMLVHTQAPHFLQPGQLMDQVPMDVSISRGQAEDASRQQSTFSQPVLGTQASPAAGQQQAADQLQANSVGASSAEYSISRALSGGQGQAEQHEGGTPGERPGVAVGVTPEGSLLTVVLPPVRAAAGSRAAVPRARPEEDPPEQAR</sequence>
<feature type="region of interest" description="Disordered" evidence="1">
    <location>
        <begin position="330"/>
        <end position="350"/>
    </location>
</feature>
<feature type="compositionally biased region" description="Low complexity" evidence="1">
    <location>
        <begin position="405"/>
        <end position="415"/>
    </location>
</feature>
<feature type="compositionally biased region" description="Basic and acidic residues" evidence="1">
    <location>
        <begin position="416"/>
        <end position="427"/>
    </location>
</feature>
<dbReference type="Proteomes" id="UP001314263">
    <property type="component" value="Unassembled WGS sequence"/>
</dbReference>
<evidence type="ECO:0000313" key="3">
    <source>
        <dbReference type="Proteomes" id="UP001314263"/>
    </source>
</evidence>
<gene>
    <name evidence="2" type="ORF">CVIRNUC_005246</name>
</gene>
<evidence type="ECO:0000313" key="2">
    <source>
        <dbReference type="EMBL" id="CAK0780987.1"/>
    </source>
</evidence>